<dbReference type="GO" id="GO:0030182">
    <property type="term" value="P:neuron differentiation"/>
    <property type="evidence" value="ECO:0007669"/>
    <property type="project" value="TreeGrafter"/>
</dbReference>
<dbReference type="GO" id="GO:0005634">
    <property type="term" value="C:nucleus"/>
    <property type="evidence" value="ECO:0007669"/>
    <property type="project" value="UniProtKB-SubCell"/>
</dbReference>
<keyword evidence="16" id="KW-1185">Reference proteome</keyword>
<dbReference type="InterPro" id="IPR050453">
    <property type="entry name" value="LIM_Homeobox_TF"/>
</dbReference>
<dbReference type="SUPFAM" id="SSF57716">
    <property type="entry name" value="Glucocorticoid receptor-like (DNA-binding domain)"/>
    <property type="match status" value="2"/>
</dbReference>
<dbReference type="SMART" id="SM00389">
    <property type="entry name" value="HOX"/>
    <property type="match status" value="1"/>
</dbReference>
<evidence type="ECO:0000256" key="1">
    <source>
        <dbReference type="ARBA" id="ARBA00004123"/>
    </source>
</evidence>
<protein>
    <submittedName>
        <fullName evidence="15">Uncharacterized protein</fullName>
    </submittedName>
</protein>
<dbReference type="Pfam" id="PF00046">
    <property type="entry name" value="Homeodomain"/>
    <property type="match status" value="1"/>
</dbReference>
<evidence type="ECO:0000256" key="2">
    <source>
        <dbReference type="ARBA" id="ARBA00022723"/>
    </source>
</evidence>
<keyword evidence="4 10" id="KW-0862">Zinc</keyword>
<dbReference type="Proteomes" id="UP000887567">
    <property type="component" value="Unplaced"/>
</dbReference>
<evidence type="ECO:0000313" key="16">
    <source>
        <dbReference type="Proteomes" id="UP000887567"/>
    </source>
</evidence>
<keyword evidence="5 10" id="KW-0440">LIM domain</keyword>
<sequence length="457" mass="52161">MNDQLELWKPRSGPSIDSIVFQPRDSKHQISEYTTNYQVLRQSLAMDLSADLGGSKATCNGRMNICTGCNEPIEDRFLMKVVDEAWHESCLQCCICRTPLSRSCFSKDRKLYCRSDYEKVFGTKCSGCKKTIPANELVMRALGNVYHLQCFVCAMCGHVLEKGQEFALKDNQLYCKLDFAKLPKPSNRRNRVNNENNESSKTIRQQENVSNNSITPDKESKEGIKHENTDSDDSSMHEDDDDKKGPKRPRTILTSQQRKVFKSAFEISSKPCRKVREELSRETGLSVRVVQVWFQNQRAKVQKSIKKLARRNNPDSDGTSSCRVSNRQRTLKKSKDGKGSSPRDKRRGDRDLLDLPPSLSPSHIPVSHSPYGMLQPQYQQNMPNHMGTMMPPGFSYQPPLNHMDSTDMQVDQRTTMQGGMDDCMMPQHYPTDMTGYPTTNHNGQNHLELMHDMINSF</sequence>
<dbReference type="SUPFAM" id="SSF46689">
    <property type="entry name" value="Homeodomain-like"/>
    <property type="match status" value="1"/>
</dbReference>
<dbReference type="PROSITE" id="PS50023">
    <property type="entry name" value="LIM_DOMAIN_2"/>
    <property type="match status" value="2"/>
</dbReference>
<feature type="region of interest" description="Disordered" evidence="12">
    <location>
        <begin position="186"/>
        <end position="257"/>
    </location>
</feature>
<keyword evidence="3" id="KW-0677">Repeat</keyword>
<keyword evidence="8 9" id="KW-0539">Nucleus</keyword>
<evidence type="ECO:0000256" key="3">
    <source>
        <dbReference type="ARBA" id="ARBA00022737"/>
    </source>
</evidence>
<dbReference type="InterPro" id="IPR001781">
    <property type="entry name" value="Znf_LIM"/>
</dbReference>
<dbReference type="GeneID" id="110253313"/>
<keyword evidence="6 9" id="KW-0238">DNA-binding</keyword>
<comment type="subcellular location">
    <subcellularLocation>
        <location evidence="1 9 11">Nucleus</location>
    </subcellularLocation>
</comment>
<dbReference type="GO" id="GO:0000981">
    <property type="term" value="F:DNA-binding transcription factor activity, RNA polymerase II-specific"/>
    <property type="evidence" value="ECO:0007669"/>
    <property type="project" value="TreeGrafter"/>
</dbReference>
<evidence type="ECO:0000256" key="8">
    <source>
        <dbReference type="ARBA" id="ARBA00023242"/>
    </source>
</evidence>
<feature type="compositionally biased region" description="Polar residues" evidence="12">
    <location>
        <begin position="202"/>
        <end position="215"/>
    </location>
</feature>
<name>A0A913Y7B7_EXADI</name>
<dbReference type="KEGG" id="epa:110253313"/>
<evidence type="ECO:0000256" key="11">
    <source>
        <dbReference type="RuleBase" id="RU000682"/>
    </source>
</evidence>
<feature type="domain" description="Homeobox" evidence="14">
    <location>
        <begin position="244"/>
        <end position="304"/>
    </location>
</feature>
<keyword evidence="7 9" id="KW-0371">Homeobox</keyword>
<proteinExistence type="predicted"/>
<accession>A0A913Y7B7</accession>
<dbReference type="OrthoDB" id="6159439at2759"/>
<evidence type="ECO:0000256" key="7">
    <source>
        <dbReference type="ARBA" id="ARBA00023155"/>
    </source>
</evidence>
<dbReference type="FunFam" id="1.10.10.60:FF:000448">
    <property type="entry name" value="LIM/homeobox protein Lhx4"/>
    <property type="match status" value="1"/>
</dbReference>
<feature type="compositionally biased region" description="Basic and acidic residues" evidence="12">
    <location>
        <begin position="216"/>
        <end position="237"/>
    </location>
</feature>
<feature type="region of interest" description="Disordered" evidence="12">
    <location>
        <begin position="305"/>
        <end position="367"/>
    </location>
</feature>
<dbReference type="CDD" id="cd00086">
    <property type="entry name" value="homeodomain"/>
    <property type="match status" value="1"/>
</dbReference>
<evidence type="ECO:0000256" key="12">
    <source>
        <dbReference type="SAM" id="MobiDB-lite"/>
    </source>
</evidence>
<evidence type="ECO:0000313" key="15">
    <source>
        <dbReference type="EnsemblMetazoa" id="XP_020915868.1"/>
    </source>
</evidence>
<feature type="DNA-binding region" description="Homeobox" evidence="9">
    <location>
        <begin position="246"/>
        <end position="305"/>
    </location>
</feature>
<dbReference type="CDD" id="cd09373">
    <property type="entry name" value="LIM1_AWH"/>
    <property type="match status" value="1"/>
</dbReference>
<dbReference type="FunFam" id="2.10.110.10:FF:000006">
    <property type="entry name" value="LIM homeobox transcription factor 1-beta"/>
    <property type="match status" value="1"/>
</dbReference>
<evidence type="ECO:0000256" key="5">
    <source>
        <dbReference type="ARBA" id="ARBA00023038"/>
    </source>
</evidence>
<dbReference type="Gene3D" id="2.10.110.10">
    <property type="entry name" value="Cysteine Rich Protein"/>
    <property type="match status" value="2"/>
</dbReference>
<dbReference type="PROSITE" id="PS50071">
    <property type="entry name" value="HOMEOBOX_2"/>
    <property type="match status" value="1"/>
</dbReference>
<dbReference type="EnsemblMetazoa" id="XM_021060209.2">
    <property type="protein sequence ID" value="XP_020915868.1"/>
    <property type="gene ID" value="LOC110253313"/>
</dbReference>
<dbReference type="InterPro" id="IPR009057">
    <property type="entry name" value="Homeodomain-like_sf"/>
</dbReference>
<evidence type="ECO:0000256" key="6">
    <source>
        <dbReference type="ARBA" id="ARBA00023125"/>
    </source>
</evidence>
<organism evidence="15 16">
    <name type="scientific">Exaiptasia diaphana</name>
    <name type="common">Tropical sea anemone</name>
    <name type="synonym">Aiptasia pulchella</name>
    <dbReference type="NCBI Taxonomy" id="2652724"/>
    <lineage>
        <taxon>Eukaryota</taxon>
        <taxon>Metazoa</taxon>
        <taxon>Cnidaria</taxon>
        <taxon>Anthozoa</taxon>
        <taxon>Hexacorallia</taxon>
        <taxon>Actiniaria</taxon>
        <taxon>Aiptasiidae</taxon>
        <taxon>Exaiptasia</taxon>
    </lineage>
</organism>
<evidence type="ECO:0000256" key="9">
    <source>
        <dbReference type="PROSITE-ProRule" id="PRU00108"/>
    </source>
</evidence>
<feature type="compositionally biased region" description="Basic and acidic residues" evidence="12">
    <location>
        <begin position="333"/>
        <end position="353"/>
    </location>
</feature>
<dbReference type="OMA" id="DEPWHES"/>
<dbReference type="PANTHER" id="PTHR24208">
    <property type="entry name" value="LIM/HOMEOBOX PROTEIN LHX"/>
    <property type="match status" value="1"/>
</dbReference>
<dbReference type="SMART" id="SM00132">
    <property type="entry name" value="LIM"/>
    <property type="match status" value="2"/>
</dbReference>
<evidence type="ECO:0000259" key="14">
    <source>
        <dbReference type="PROSITE" id="PS50071"/>
    </source>
</evidence>
<dbReference type="GO" id="GO:0046872">
    <property type="term" value="F:metal ion binding"/>
    <property type="evidence" value="ECO:0007669"/>
    <property type="project" value="UniProtKB-KW"/>
</dbReference>
<evidence type="ECO:0000259" key="13">
    <source>
        <dbReference type="PROSITE" id="PS50023"/>
    </source>
</evidence>
<dbReference type="RefSeq" id="XP_020915868.1">
    <property type="nucleotide sequence ID" value="XM_021060209.2"/>
</dbReference>
<dbReference type="PANTHER" id="PTHR24208:SF166">
    <property type="entry name" value="LIM HOMEOBOX TRANSCRIPTION FACTOR 1 ALPHA, ISOFORM B"/>
    <property type="match status" value="1"/>
</dbReference>
<reference evidence="15" key="1">
    <citation type="submission" date="2022-11" db="UniProtKB">
        <authorList>
            <consortium name="EnsemblMetazoa"/>
        </authorList>
    </citation>
    <scope>IDENTIFICATION</scope>
</reference>
<dbReference type="Pfam" id="PF00412">
    <property type="entry name" value="LIM"/>
    <property type="match status" value="2"/>
</dbReference>
<dbReference type="InterPro" id="IPR001356">
    <property type="entry name" value="HD"/>
</dbReference>
<evidence type="ECO:0000256" key="4">
    <source>
        <dbReference type="ARBA" id="ARBA00022833"/>
    </source>
</evidence>
<feature type="domain" description="LIM zinc-binding" evidence="13">
    <location>
        <begin position="64"/>
        <end position="122"/>
    </location>
</feature>
<dbReference type="Gene3D" id="1.10.10.60">
    <property type="entry name" value="Homeodomain-like"/>
    <property type="match status" value="1"/>
</dbReference>
<dbReference type="GO" id="GO:0000977">
    <property type="term" value="F:RNA polymerase II transcription regulatory region sequence-specific DNA binding"/>
    <property type="evidence" value="ECO:0007669"/>
    <property type="project" value="TreeGrafter"/>
</dbReference>
<evidence type="ECO:0000256" key="10">
    <source>
        <dbReference type="PROSITE-ProRule" id="PRU00125"/>
    </source>
</evidence>
<keyword evidence="2 10" id="KW-0479">Metal-binding</keyword>
<dbReference type="AlphaFoldDB" id="A0A913Y7B7"/>
<dbReference type="PROSITE" id="PS00478">
    <property type="entry name" value="LIM_DOMAIN_1"/>
    <property type="match status" value="1"/>
</dbReference>
<feature type="compositionally biased region" description="Polar residues" evidence="12">
    <location>
        <begin position="315"/>
        <end position="328"/>
    </location>
</feature>
<feature type="domain" description="LIM zinc-binding" evidence="13">
    <location>
        <begin position="123"/>
        <end position="185"/>
    </location>
</feature>